<dbReference type="SUPFAM" id="SSF48264">
    <property type="entry name" value="Cytochrome P450"/>
    <property type="match status" value="1"/>
</dbReference>
<evidence type="ECO:0000256" key="3">
    <source>
        <dbReference type="ARBA" id="ARBA00022723"/>
    </source>
</evidence>
<evidence type="ECO:0000256" key="1">
    <source>
        <dbReference type="ARBA" id="ARBA00010617"/>
    </source>
</evidence>
<feature type="binding site" description="axial binding residue" evidence="5">
    <location>
        <position position="394"/>
    </location>
    <ligand>
        <name>heme</name>
        <dbReference type="ChEBI" id="CHEBI:30413"/>
    </ligand>
    <ligandPart>
        <name>Fe</name>
        <dbReference type="ChEBI" id="CHEBI:18248"/>
    </ligandPart>
</feature>
<dbReference type="Proteomes" id="UP001158598">
    <property type="component" value="Chromosome"/>
</dbReference>
<evidence type="ECO:0000256" key="4">
    <source>
        <dbReference type="ARBA" id="ARBA00023004"/>
    </source>
</evidence>
<dbReference type="AlphaFoldDB" id="A0AA35UV63"/>
<name>A0AA35UV63_METCP</name>
<dbReference type="InterPro" id="IPR001128">
    <property type="entry name" value="Cyt_P450"/>
</dbReference>
<dbReference type="InterPro" id="IPR036396">
    <property type="entry name" value="Cyt_P450_sf"/>
</dbReference>
<evidence type="ECO:0000256" key="5">
    <source>
        <dbReference type="PIRSR" id="PIRSR602403-1"/>
    </source>
</evidence>
<dbReference type="Gene3D" id="1.10.630.10">
    <property type="entry name" value="Cytochrome P450"/>
    <property type="match status" value="1"/>
</dbReference>
<reference evidence="7" key="1">
    <citation type="submission" date="2023-03" db="EMBL/GenBank/DDBJ databases">
        <authorList>
            <person name="Pearce D."/>
        </authorList>
    </citation>
    <scope>NUCLEOTIDE SEQUENCE</scope>
    <source>
        <strain evidence="7">Mc</strain>
    </source>
</reference>
<dbReference type="GO" id="GO:0005506">
    <property type="term" value="F:iron ion binding"/>
    <property type="evidence" value="ECO:0007669"/>
    <property type="project" value="InterPro"/>
</dbReference>
<organism evidence="7 8">
    <name type="scientific">Methylococcus capsulatus</name>
    <dbReference type="NCBI Taxonomy" id="414"/>
    <lineage>
        <taxon>Bacteria</taxon>
        <taxon>Pseudomonadati</taxon>
        <taxon>Pseudomonadota</taxon>
        <taxon>Gammaproteobacteria</taxon>
        <taxon>Methylococcales</taxon>
        <taxon>Methylococcaceae</taxon>
        <taxon>Methylococcus</taxon>
    </lineage>
</organism>
<dbReference type="PANTHER" id="PTHR24304:SF2">
    <property type="entry name" value="24-HYDROXYCHOLESTEROL 7-ALPHA-HYDROXYLASE"/>
    <property type="match status" value="1"/>
</dbReference>
<comment type="cofactor">
    <cofactor evidence="5">
        <name>heme</name>
        <dbReference type="ChEBI" id="CHEBI:30413"/>
    </cofactor>
</comment>
<dbReference type="Pfam" id="PF00067">
    <property type="entry name" value="p450"/>
    <property type="match status" value="1"/>
</dbReference>
<dbReference type="GO" id="GO:0008398">
    <property type="term" value="F:sterol 14-demethylase activity"/>
    <property type="evidence" value="ECO:0007669"/>
    <property type="project" value="UniProtKB-EC"/>
</dbReference>
<dbReference type="SUPFAM" id="SSF54862">
    <property type="entry name" value="4Fe-4S ferredoxins"/>
    <property type="match status" value="1"/>
</dbReference>
<protein>
    <submittedName>
        <fullName evidence="7">Lanosterol 14-alpha demethylase</fullName>
        <ecNumber evidence="7">1.14.14.154</ecNumber>
    </submittedName>
</protein>
<dbReference type="EMBL" id="OX458332">
    <property type="protein sequence ID" value="CAI8815231.1"/>
    <property type="molecule type" value="Genomic_DNA"/>
</dbReference>
<dbReference type="PROSITE" id="PS51379">
    <property type="entry name" value="4FE4S_FER_2"/>
    <property type="match status" value="1"/>
</dbReference>
<sequence length="551" mass="62326">MSHPPSNTPPVKPGGLPLLGHILEFGKNPHAFLMALRHEFGDVAEFRMFHQRMVLLTGSRASEAFYRAPDEVLDQGPAYRIMTPIFGRGVVFDARIERKNQQLQMLMPALRDKPMRTYSEIIVAEVEAMLRDWKDAGTIDLLELTKELTIYTSSHCLLGAEFRHELNTEFAGIYRDLEMGIQPIAYVFPNLPLPVFKRRDQARVRLQELVTQIMERRARSQERSTNVFQMLIDASYDDGSKLTPHEITGMLIATIFAGHHTSSGTTAWVLIELLRRPEYLRRVRAEIDALFETHGRVTFESLRQMPQLENVIKEVLRLHPPLILLMRKVMKDFEVQGMRIEAGKFVCAAPSVTHRIPELFPNPELFDPDRYTPGRAEDKDLYGWQAFGGGRHKCSGNAFAMFQIKAIVCVLLRNYEFELAAAPESYRDDYRKMVVEPASPCLIRYRRRDAPAAVDAKASAGEAPAETLRGAFRVTVDRDLCKGHGNCMAEAPEIFRVDEDGRLTLLSETPDPVLAGAALAAERFCPARAIKILPQRDPATRDRSLSPSGED</sequence>
<feature type="domain" description="4Fe-4S ferredoxin-type" evidence="6">
    <location>
        <begin position="472"/>
        <end position="500"/>
    </location>
</feature>
<dbReference type="EC" id="1.14.14.154" evidence="7"/>
<keyword evidence="4 5" id="KW-0408">Iron</keyword>
<accession>A0AA35UV63</accession>
<dbReference type="CDD" id="cd11042">
    <property type="entry name" value="CYP51-like"/>
    <property type="match status" value="1"/>
</dbReference>
<dbReference type="PANTHER" id="PTHR24304">
    <property type="entry name" value="CYTOCHROME P450 FAMILY 7"/>
    <property type="match status" value="1"/>
</dbReference>
<comment type="similarity">
    <text evidence="1">Belongs to the cytochrome P450 family.</text>
</comment>
<evidence type="ECO:0000313" key="7">
    <source>
        <dbReference type="EMBL" id="CAI8815231.1"/>
    </source>
</evidence>
<dbReference type="PRINTS" id="PR00385">
    <property type="entry name" value="P450"/>
</dbReference>
<keyword evidence="7" id="KW-0560">Oxidoreductase</keyword>
<dbReference type="Pfam" id="PF13459">
    <property type="entry name" value="Fer4_15"/>
    <property type="match status" value="1"/>
</dbReference>
<dbReference type="PRINTS" id="PR00465">
    <property type="entry name" value="EP450IV"/>
</dbReference>
<dbReference type="GO" id="GO:0020037">
    <property type="term" value="F:heme binding"/>
    <property type="evidence" value="ECO:0007669"/>
    <property type="project" value="InterPro"/>
</dbReference>
<evidence type="ECO:0000259" key="6">
    <source>
        <dbReference type="PROSITE" id="PS51379"/>
    </source>
</evidence>
<gene>
    <name evidence="7" type="primary">cyp</name>
    <name evidence="7" type="ORF">MCNOR_1835</name>
</gene>
<dbReference type="Gene3D" id="3.30.70.20">
    <property type="match status" value="1"/>
</dbReference>
<evidence type="ECO:0000313" key="8">
    <source>
        <dbReference type="Proteomes" id="UP001158598"/>
    </source>
</evidence>
<evidence type="ECO:0000256" key="2">
    <source>
        <dbReference type="ARBA" id="ARBA00022617"/>
    </source>
</evidence>
<dbReference type="InterPro" id="IPR002403">
    <property type="entry name" value="Cyt_P450_E_grp-IV"/>
</dbReference>
<keyword evidence="3 5" id="KW-0479">Metal-binding</keyword>
<proteinExistence type="inferred from homology"/>
<dbReference type="InterPro" id="IPR017896">
    <property type="entry name" value="4Fe4S_Fe-S-bd"/>
</dbReference>
<dbReference type="RefSeq" id="WP_017364651.1">
    <property type="nucleotide sequence ID" value="NZ_OX458332.1"/>
</dbReference>
<dbReference type="InterPro" id="IPR050529">
    <property type="entry name" value="CYP450_sterol_14alpha_dmase"/>
</dbReference>
<keyword evidence="2 5" id="KW-0349">Heme</keyword>